<evidence type="ECO:0000259" key="2">
    <source>
        <dbReference type="Pfam" id="PF01738"/>
    </source>
</evidence>
<dbReference type="PANTHER" id="PTHR22946:SF0">
    <property type="entry name" value="DIENELACTONE HYDROLASE DOMAIN-CONTAINING PROTEIN"/>
    <property type="match status" value="1"/>
</dbReference>
<dbReference type="Gene3D" id="3.40.50.1820">
    <property type="entry name" value="alpha/beta hydrolase"/>
    <property type="match status" value="1"/>
</dbReference>
<accession>A0A1L5PUM3</accession>
<gene>
    <name evidence="3" type="ORF">BL240_21585</name>
</gene>
<evidence type="ECO:0000313" key="4">
    <source>
        <dbReference type="Proteomes" id="UP000185146"/>
    </source>
</evidence>
<evidence type="ECO:0000313" key="3">
    <source>
        <dbReference type="EMBL" id="APO83887.1"/>
    </source>
</evidence>
<dbReference type="AlphaFoldDB" id="A0A1L5PUM3"/>
<feature type="chain" id="PRO_5009862863" evidence="1">
    <location>
        <begin position="21"/>
        <end position="265"/>
    </location>
</feature>
<name>A0A1L5PUM3_PSEPU</name>
<dbReference type="Pfam" id="PF01738">
    <property type="entry name" value="DLH"/>
    <property type="match status" value="1"/>
</dbReference>
<reference evidence="3 4" key="1">
    <citation type="submission" date="2016-12" db="EMBL/GenBank/DDBJ databases">
        <title>Draft Genome Sequence of Mercury Resistant Pseudomonas DRA525.</title>
        <authorList>
            <person name="Drace K.M."/>
        </authorList>
    </citation>
    <scope>NUCLEOTIDE SEQUENCE [LARGE SCALE GENOMIC DNA]</scope>
    <source>
        <strain evidence="3 4">DRA525</strain>
    </source>
</reference>
<dbReference type="Proteomes" id="UP000185146">
    <property type="component" value="Chromosome"/>
</dbReference>
<dbReference type="SUPFAM" id="SSF53474">
    <property type="entry name" value="alpha/beta-Hydrolases"/>
    <property type="match status" value="1"/>
</dbReference>
<evidence type="ECO:0000256" key="1">
    <source>
        <dbReference type="SAM" id="SignalP"/>
    </source>
</evidence>
<dbReference type="EMBL" id="CP018743">
    <property type="protein sequence ID" value="APO83887.1"/>
    <property type="molecule type" value="Genomic_DNA"/>
</dbReference>
<keyword evidence="3" id="KW-0378">Hydrolase</keyword>
<organism evidence="3 4">
    <name type="scientific">Pseudomonas putida</name>
    <name type="common">Arthrobacter siderocapsulatus</name>
    <dbReference type="NCBI Taxonomy" id="303"/>
    <lineage>
        <taxon>Bacteria</taxon>
        <taxon>Pseudomonadati</taxon>
        <taxon>Pseudomonadota</taxon>
        <taxon>Gammaproteobacteria</taxon>
        <taxon>Pseudomonadales</taxon>
        <taxon>Pseudomonadaceae</taxon>
        <taxon>Pseudomonas</taxon>
    </lineage>
</organism>
<sequence>MTMRALLALTLMCSAALAQAAVQTREIPYQDADGNRLVGYYAYDDAIEGKRPGIVVVHEWWGLNDYAKRRARDLAALGYNALAIDMYGDGKQTEHPADAMAFMTAAMKDPKAAERRFDAGLELLKLQPNTNKHQLGAVGYCFGGKVVLDAARRGEKLDGVVSFHGALATQTPARPGVVRAEILVEHGAADSMVTQQQVEAFKAEMDAAKVNYEFVSIEGAKHGFTNPDADRLSHGEHGGPDIGYNKAADERSWADMQAFFKKVFK</sequence>
<feature type="domain" description="Dienelactone hydrolase" evidence="2">
    <location>
        <begin position="42"/>
        <end position="263"/>
    </location>
</feature>
<dbReference type="InterPro" id="IPR029058">
    <property type="entry name" value="AB_hydrolase_fold"/>
</dbReference>
<protein>
    <submittedName>
        <fullName evidence="3">Dienelactone hydrolase</fullName>
    </submittedName>
</protein>
<keyword evidence="1" id="KW-0732">Signal</keyword>
<feature type="signal peptide" evidence="1">
    <location>
        <begin position="1"/>
        <end position="20"/>
    </location>
</feature>
<dbReference type="PANTHER" id="PTHR22946">
    <property type="entry name" value="DIENELACTONE HYDROLASE DOMAIN-CONTAINING PROTEIN-RELATED"/>
    <property type="match status" value="1"/>
</dbReference>
<dbReference type="InterPro" id="IPR002925">
    <property type="entry name" value="Dienelactn_hydro"/>
</dbReference>
<proteinExistence type="predicted"/>
<dbReference type="GO" id="GO:0016787">
    <property type="term" value="F:hydrolase activity"/>
    <property type="evidence" value="ECO:0007669"/>
    <property type="project" value="UniProtKB-KW"/>
</dbReference>
<dbReference type="InterPro" id="IPR050261">
    <property type="entry name" value="FrsA_esterase"/>
</dbReference>